<dbReference type="NCBIfam" id="TIGR01863">
    <property type="entry name" value="cas_Csd1"/>
    <property type="match status" value="1"/>
</dbReference>
<protein>
    <submittedName>
        <fullName evidence="1">CRISPR-associated protein, Csd1 family</fullName>
    </submittedName>
</protein>
<dbReference type="STRING" id="765913.ThidrDRAFT_3631"/>
<dbReference type="AlphaFoldDB" id="G2E5R8"/>
<dbReference type="Pfam" id="PF09709">
    <property type="entry name" value="Cas_Csd1"/>
    <property type="match status" value="1"/>
</dbReference>
<dbReference type="eggNOG" id="ENOG502Z7WH">
    <property type="taxonomic scope" value="Bacteria"/>
</dbReference>
<dbReference type="Proteomes" id="UP000004200">
    <property type="component" value="Unassembled WGS sequence"/>
</dbReference>
<dbReference type="EMBL" id="AFWT01000034">
    <property type="protein sequence ID" value="EGV28563.1"/>
    <property type="molecule type" value="Genomic_DNA"/>
</dbReference>
<evidence type="ECO:0000313" key="1">
    <source>
        <dbReference type="EMBL" id="EGV28563.1"/>
    </source>
</evidence>
<accession>G2E5R8</accession>
<keyword evidence="2" id="KW-1185">Reference proteome</keyword>
<dbReference type="PATRIC" id="fig|765913.3.peg.3698"/>
<name>G2E5R8_9GAMM</name>
<dbReference type="RefSeq" id="WP_007042344.1">
    <property type="nucleotide sequence ID" value="NZ_AFWT01000034.1"/>
</dbReference>
<reference evidence="1 2" key="1">
    <citation type="submission" date="2011-06" db="EMBL/GenBank/DDBJ databases">
        <title>The draft genome of Thiorhodococcus drewsii AZ1.</title>
        <authorList>
            <consortium name="US DOE Joint Genome Institute (JGI-PGF)"/>
            <person name="Lucas S."/>
            <person name="Han J."/>
            <person name="Lapidus A."/>
            <person name="Cheng J.-F."/>
            <person name="Goodwin L."/>
            <person name="Pitluck S."/>
            <person name="Peters L."/>
            <person name="Land M.L."/>
            <person name="Hauser L."/>
            <person name="Vogl K."/>
            <person name="Liu Z."/>
            <person name="Imhoff J."/>
            <person name="Thiel V."/>
            <person name="Frigaard N.-U."/>
            <person name="Bryant D.A."/>
            <person name="Woyke T.J."/>
        </authorList>
    </citation>
    <scope>NUCLEOTIDE SEQUENCE [LARGE SCALE GENOMIC DNA]</scope>
    <source>
        <strain evidence="1 2">AZ1</strain>
    </source>
</reference>
<dbReference type="InterPro" id="IPR010144">
    <property type="entry name" value="CRISPR-assoc_prot_Csd1-typ"/>
</dbReference>
<organism evidence="1 2">
    <name type="scientific">Thiorhodococcus drewsii AZ1</name>
    <dbReference type="NCBI Taxonomy" id="765913"/>
    <lineage>
        <taxon>Bacteria</taxon>
        <taxon>Pseudomonadati</taxon>
        <taxon>Pseudomonadota</taxon>
        <taxon>Gammaproteobacteria</taxon>
        <taxon>Chromatiales</taxon>
        <taxon>Chromatiaceae</taxon>
        <taxon>Thiorhodococcus</taxon>
    </lineage>
</organism>
<dbReference type="OrthoDB" id="9778918at2"/>
<comment type="caution">
    <text evidence="1">The sequence shown here is derived from an EMBL/GenBank/DDBJ whole genome shotgun (WGS) entry which is preliminary data.</text>
</comment>
<sequence>MILQSLHALYDRLVEDPAYKVAPSGYSLQKISFEIVLALDGALIQIDDVRDHSGKKPIPIQRLVPGQSKSSGSGLNPCFLWDNAAYLLGYKADDPNLSADKRNHLRARAEKSQAAFRDRHLQVEQNIEDPGFSAICRFIEQWHPKHCREHPILAELGIGFGVFRIQGETCYVHQRRKISAWWQGQQQQNNADDSQHGMCLITGMMEPLAQLHEPAIKGISGAQSSGAKIVSFNCDAFSSYGKDKSWNSPVSESAAFKYCTALNSILSGPKSDKHRLHIGDTTAVFWTEQPTLIEDLLANLLGGDLPESTQDASALARIKALLHALREGSAGNLSNLGDDPETPFYLLGLAPNAARLSVRFWHVSTLRELFDRLHSHYEALRIVPQFGKDAKHPEREFPPIWMLLNETARESKDVPPLLGGALMRAIMTGSAYPNALASAVIGRIRADREINYYRAAILKAWLTRLPRQRQGEIPVSLDPDKPEPAYRLGRLFAVLEKTQQDALGSINATIRDRFYSAASATPGVVFPRLLRTYQHHLGKLNPGAKINRERLVQDIVAGLAAMPTHLGLQDQGLFAIGYYHQRKDLFTGRTTKNQTAPATQRTNPD</sequence>
<proteinExistence type="predicted"/>
<evidence type="ECO:0000313" key="2">
    <source>
        <dbReference type="Proteomes" id="UP000004200"/>
    </source>
</evidence>
<dbReference type="CDD" id="cd09757">
    <property type="entry name" value="Cas8c_I-C"/>
    <property type="match status" value="1"/>
</dbReference>
<gene>
    <name evidence="1" type="ORF">ThidrDRAFT_3631</name>
</gene>